<evidence type="ECO:0000256" key="7">
    <source>
        <dbReference type="ARBA" id="ARBA00023157"/>
    </source>
</evidence>
<evidence type="ECO:0000256" key="4">
    <source>
        <dbReference type="ARBA" id="ARBA00022827"/>
    </source>
</evidence>
<feature type="domain" description="FAD/NAD(P)-binding" evidence="11">
    <location>
        <begin position="7"/>
        <end position="328"/>
    </location>
</feature>
<keyword evidence="8 9" id="KW-0676">Redox-active center</keyword>
<evidence type="ECO:0000256" key="6">
    <source>
        <dbReference type="ARBA" id="ARBA00023027"/>
    </source>
</evidence>
<dbReference type="Proteomes" id="UP001589862">
    <property type="component" value="Unassembled WGS sequence"/>
</dbReference>
<keyword evidence="7" id="KW-1015">Disulfide bond</keyword>
<dbReference type="EC" id="1.8.1.15" evidence="12"/>
<dbReference type="Pfam" id="PF07992">
    <property type="entry name" value="Pyr_redox_2"/>
    <property type="match status" value="1"/>
</dbReference>
<dbReference type="EMBL" id="JBHLUB010000001">
    <property type="protein sequence ID" value="MFC0580808.1"/>
    <property type="molecule type" value="Genomic_DNA"/>
</dbReference>
<dbReference type="SUPFAM" id="SSF51905">
    <property type="entry name" value="FAD/NAD(P)-binding domain"/>
    <property type="match status" value="1"/>
</dbReference>
<dbReference type="PRINTS" id="PR00368">
    <property type="entry name" value="FADPNR"/>
</dbReference>
<protein>
    <submittedName>
        <fullName evidence="12">Mycothione reductase</fullName>
        <ecNumber evidence="12">1.8.1.15</ecNumber>
    </submittedName>
</protein>
<evidence type="ECO:0000259" key="11">
    <source>
        <dbReference type="Pfam" id="PF07992"/>
    </source>
</evidence>
<evidence type="ECO:0000256" key="1">
    <source>
        <dbReference type="ARBA" id="ARBA00001974"/>
    </source>
</evidence>
<evidence type="ECO:0000256" key="5">
    <source>
        <dbReference type="ARBA" id="ARBA00023002"/>
    </source>
</evidence>
<feature type="domain" description="Pyridine nucleotide-disulphide oxidoreductase dimerisation" evidence="10">
    <location>
        <begin position="354"/>
        <end position="465"/>
    </location>
</feature>
<dbReference type="InterPro" id="IPR036188">
    <property type="entry name" value="FAD/NAD-bd_sf"/>
</dbReference>
<keyword evidence="13" id="KW-1185">Reference proteome</keyword>
<comment type="similarity">
    <text evidence="2 9">Belongs to the class-I pyridine nucleotide-disulfide oxidoreductase family.</text>
</comment>
<keyword evidence="4 9" id="KW-0274">FAD</keyword>
<reference evidence="12 13" key="1">
    <citation type="submission" date="2024-09" db="EMBL/GenBank/DDBJ databases">
        <authorList>
            <person name="Sun Q."/>
            <person name="Mori K."/>
        </authorList>
    </citation>
    <scope>NUCLEOTIDE SEQUENCE [LARGE SCALE GENOMIC DNA]</scope>
    <source>
        <strain evidence="12 13">NCAIM B.02604</strain>
    </source>
</reference>
<comment type="cofactor">
    <cofactor evidence="1">
        <name>FAD</name>
        <dbReference type="ChEBI" id="CHEBI:57692"/>
    </cofactor>
</comment>
<dbReference type="Gene3D" id="3.50.50.60">
    <property type="entry name" value="FAD/NAD(P)-binding domain"/>
    <property type="match status" value="2"/>
</dbReference>
<dbReference type="InterPro" id="IPR004099">
    <property type="entry name" value="Pyr_nucl-diS_OxRdtase_dimer"/>
</dbReference>
<keyword evidence="6" id="KW-0520">NAD</keyword>
<dbReference type="Gene3D" id="3.30.390.30">
    <property type="match status" value="1"/>
</dbReference>
<dbReference type="InterPro" id="IPR012999">
    <property type="entry name" value="Pyr_OxRdtase_I_AS"/>
</dbReference>
<keyword evidence="5 9" id="KW-0560">Oxidoreductase</keyword>
<dbReference type="RefSeq" id="WP_377457136.1">
    <property type="nucleotide sequence ID" value="NZ_JBHLUB010000001.1"/>
</dbReference>
<evidence type="ECO:0000313" key="13">
    <source>
        <dbReference type="Proteomes" id="UP001589862"/>
    </source>
</evidence>
<evidence type="ECO:0000256" key="9">
    <source>
        <dbReference type="RuleBase" id="RU003691"/>
    </source>
</evidence>
<dbReference type="PIRSF" id="PIRSF000350">
    <property type="entry name" value="Mercury_reductase_MerA"/>
    <property type="match status" value="1"/>
</dbReference>
<accession>A0ABV6P6W0</accession>
<dbReference type="SUPFAM" id="SSF55424">
    <property type="entry name" value="FAD/NAD-linked reductases, dimerisation (C-terminal) domain"/>
    <property type="match status" value="1"/>
</dbReference>
<dbReference type="NCBIfam" id="NF005884">
    <property type="entry name" value="PRK07846.1"/>
    <property type="match status" value="1"/>
</dbReference>
<dbReference type="InterPro" id="IPR001100">
    <property type="entry name" value="Pyr_nuc-diS_OxRdtase"/>
</dbReference>
<evidence type="ECO:0000259" key="10">
    <source>
        <dbReference type="Pfam" id="PF02852"/>
    </source>
</evidence>
<dbReference type="PANTHER" id="PTHR22912">
    <property type="entry name" value="DISULFIDE OXIDOREDUCTASE"/>
    <property type="match status" value="1"/>
</dbReference>
<dbReference type="PRINTS" id="PR00411">
    <property type="entry name" value="PNDRDTASEI"/>
</dbReference>
<evidence type="ECO:0000256" key="3">
    <source>
        <dbReference type="ARBA" id="ARBA00022630"/>
    </source>
</evidence>
<name>A0ABV6P6W0_9MICC</name>
<organism evidence="12 13">
    <name type="scientific">Micrococcoides hystricis</name>
    <dbReference type="NCBI Taxonomy" id="1572761"/>
    <lineage>
        <taxon>Bacteria</taxon>
        <taxon>Bacillati</taxon>
        <taxon>Actinomycetota</taxon>
        <taxon>Actinomycetes</taxon>
        <taxon>Micrococcales</taxon>
        <taxon>Micrococcaceae</taxon>
        <taxon>Micrococcoides</taxon>
    </lineage>
</organism>
<evidence type="ECO:0000256" key="8">
    <source>
        <dbReference type="ARBA" id="ARBA00023284"/>
    </source>
</evidence>
<dbReference type="InterPro" id="IPR016156">
    <property type="entry name" value="FAD/NAD-linked_Rdtase_dimer_sf"/>
</dbReference>
<dbReference type="PANTHER" id="PTHR22912:SF217">
    <property type="entry name" value="DIHYDROLIPOYL DEHYDROGENASE"/>
    <property type="match status" value="1"/>
</dbReference>
<proteinExistence type="inferred from homology"/>
<comment type="caution">
    <text evidence="12">The sequence shown here is derived from an EMBL/GenBank/DDBJ whole genome shotgun (WGS) entry which is preliminary data.</text>
</comment>
<evidence type="ECO:0000256" key="2">
    <source>
        <dbReference type="ARBA" id="ARBA00007532"/>
    </source>
</evidence>
<dbReference type="PROSITE" id="PS00076">
    <property type="entry name" value="PYRIDINE_REDOX_1"/>
    <property type="match status" value="1"/>
</dbReference>
<dbReference type="InterPro" id="IPR023753">
    <property type="entry name" value="FAD/NAD-binding_dom"/>
</dbReference>
<dbReference type="InterPro" id="IPR050151">
    <property type="entry name" value="Class-I_Pyr_Nuc-Dis_Oxidored"/>
</dbReference>
<dbReference type="Pfam" id="PF02852">
    <property type="entry name" value="Pyr_redox_dim"/>
    <property type="match status" value="1"/>
</dbReference>
<keyword evidence="3 9" id="KW-0285">Flavoprotein</keyword>
<evidence type="ECO:0000313" key="12">
    <source>
        <dbReference type="EMBL" id="MFC0580808.1"/>
    </source>
</evidence>
<sequence>MAETAHYDLVIIGSGSGNSLLTPYWDDKNVASIDGGIFGGTCLNNGCIPTKMFLYPADHAAMTDRLSALGVDMEVTGTDYAAIRDRVFGIIDPISEGGAEYRANGEHTTLYPEYAHFTGPKELTTDSGAVITGDQIVIAAGSRPVLPAEISGLDHPAVHTNVDMMRLSDLPRRTVVLGGGFIASEAAAMFHGLGSEVTQINRSATLLRAFDHDVSQTFTEVAGKAWTVQLAQQVTAVEDGGDDGAAATVVTEGSDGTEYRYPADAVIVAMGRVPNSDTLNLAATDVATHDDDRIVVNDFQQVLDKHGKVIEGIWSLGDINSEYQLKHVSNLEARTVMNNLENPDSMVRSDHRFVPAAVFTQPQVATVGLTEAEAIDQYGADAVAVKKQYYRDTAYGWAMGAEEEFAKVIVSKAGNRILGMHIVGEQAATLIQPILTAMQFDIPADKLARGQYWIHPALTEVVENALLGTVDVPY</sequence>
<gene>
    <name evidence="12" type="ORF">ACFFFR_00185</name>
</gene>
<dbReference type="GO" id="GO:0050627">
    <property type="term" value="F:mycothione reductase [NAD(P)H] activity"/>
    <property type="evidence" value="ECO:0007669"/>
    <property type="project" value="UniProtKB-EC"/>
</dbReference>